<reference evidence="1 2" key="1">
    <citation type="submission" date="2022-03" db="EMBL/GenBank/DDBJ databases">
        <title>Complete genome analysis of Roseomonas KG 17.1 : a prolific producer of plant growth promoters.</title>
        <authorList>
            <person name="Saadouli I."/>
            <person name="Najjari A."/>
            <person name="Mosbah A."/>
            <person name="Ouzari H.I."/>
        </authorList>
    </citation>
    <scope>NUCLEOTIDE SEQUENCE [LARGE SCALE GENOMIC DNA]</scope>
    <source>
        <strain evidence="1 2">KG17-1</strain>
    </source>
</reference>
<comment type="caution">
    <text evidence="1">The sequence shown here is derived from an EMBL/GenBank/DDBJ whole genome shotgun (WGS) entry which is preliminary data.</text>
</comment>
<gene>
    <name evidence="1" type="ORF">MON41_13420</name>
</gene>
<evidence type="ECO:0008006" key="3">
    <source>
        <dbReference type="Google" id="ProtNLM"/>
    </source>
</evidence>
<protein>
    <recommendedName>
        <fullName evidence="3">DUF58 domain-containing protein</fullName>
    </recommendedName>
</protein>
<dbReference type="EMBL" id="JALBUU010000004">
    <property type="protein sequence ID" value="MCI0754756.1"/>
    <property type="molecule type" value="Genomic_DNA"/>
</dbReference>
<sequence length="218" mass="23354">MPRFPFSRLPAVAVMASAGLGVHLGAFPELSTPSGWAVMALLGAAGSTWALWRRAARRPPALSLTLRPLPDPQTLDDVLHFISAAPLAWCARRGEWCLEIDASGPADLPWRLEVRHAQWREPSLSLARAASFDAALTASRRLYATRESADAGTDLALREAARLLGCDMEFSLPGLQQRITALAEGGYALHDETGCRALSPPTVDALLDEAGRLHNAAG</sequence>
<keyword evidence="2" id="KW-1185">Reference proteome</keyword>
<dbReference type="RefSeq" id="WP_241793042.1">
    <property type="nucleotide sequence ID" value="NZ_JALBUU010000004.1"/>
</dbReference>
<evidence type="ECO:0000313" key="2">
    <source>
        <dbReference type="Proteomes" id="UP001201985"/>
    </source>
</evidence>
<name>A0ABS9W645_9PROT</name>
<proteinExistence type="predicted"/>
<organism evidence="1 2">
    <name type="scientific">Teichococcus vastitatis</name>
    <dbReference type="NCBI Taxonomy" id="2307076"/>
    <lineage>
        <taxon>Bacteria</taxon>
        <taxon>Pseudomonadati</taxon>
        <taxon>Pseudomonadota</taxon>
        <taxon>Alphaproteobacteria</taxon>
        <taxon>Acetobacterales</taxon>
        <taxon>Roseomonadaceae</taxon>
        <taxon>Roseomonas</taxon>
    </lineage>
</organism>
<evidence type="ECO:0000313" key="1">
    <source>
        <dbReference type="EMBL" id="MCI0754756.1"/>
    </source>
</evidence>
<accession>A0ABS9W645</accession>
<dbReference type="Proteomes" id="UP001201985">
    <property type="component" value="Unassembled WGS sequence"/>
</dbReference>